<evidence type="ECO:0000313" key="2">
    <source>
        <dbReference type="EMBL" id="GET21275.1"/>
    </source>
</evidence>
<comment type="caution">
    <text evidence="3">The sequence shown here is derived from an EMBL/GenBank/DDBJ whole genome shotgun (WGS) entry which is preliminary data.</text>
</comment>
<reference evidence="3 4" key="1">
    <citation type="submission" date="2018-03" db="EMBL/GenBank/DDBJ databases">
        <title>Genomic Encyclopedia of Archaeal and Bacterial Type Strains, Phase II (KMG-II): from individual species to whole genera.</title>
        <authorList>
            <person name="Goeker M."/>
        </authorList>
    </citation>
    <scope>NUCLEOTIDE SEQUENCE [LARGE SCALE GENOMIC DNA]</scope>
    <source>
        <strain evidence="3 4">DSM 27267</strain>
    </source>
</reference>
<dbReference type="OrthoDB" id="9903927at2"/>
<keyword evidence="1" id="KW-1133">Transmembrane helix</keyword>
<dbReference type="RefSeq" id="WP_106543052.1">
    <property type="nucleotide sequence ID" value="NZ_BLAU01000001.1"/>
</dbReference>
<evidence type="ECO:0008006" key="6">
    <source>
        <dbReference type="Google" id="ProtNLM"/>
    </source>
</evidence>
<evidence type="ECO:0000313" key="5">
    <source>
        <dbReference type="Proteomes" id="UP000396862"/>
    </source>
</evidence>
<organism evidence="3 4">
    <name type="scientific">Prolixibacter denitrificans</name>
    <dbReference type="NCBI Taxonomy" id="1541063"/>
    <lineage>
        <taxon>Bacteria</taxon>
        <taxon>Pseudomonadati</taxon>
        <taxon>Bacteroidota</taxon>
        <taxon>Bacteroidia</taxon>
        <taxon>Marinilabiliales</taxon>
        <taxon>Prolixibacteraceae</taxon>
        <taxon>Prolixibacter</taxon>
    </lineage>
</organism>
<reference evidence="2 5" key="2">
    <citation type="submission" date="2019-10" db="EMBL/GenBank/DDBJ databases">
        <title>Prolixibacter strains distinguished by the presence of nitrate reductase genes were adept at nitrate-dependent anaerobic corrosion of metallic iron and carbon steel.</title>
        <authorList>
            <person name="Iino T."/>
            <person name="Shono N."/>
            <person name="Ito K."/>
            <person name="Nakamura R."/>
            <person name="Sueoka K."/>
            <person name="Harayama S."/>
            <person name="Ohkuma M."/>
        </authorList>
    </citation>
    <scope>NUCLEOTIDE SEQUENCE [LARGE SCALE GENOMIC DNA]</scope>
    <source>
        <strain evidence="2 5">MIC1-1</strain>
    </source>
</reference>
<protein>
    <recommendedName>
        <fullName evidence="6">Immunity protein 17 of polymorphic toxin system</fullName>
    </recommendedName>
</protein>
<keyword evidence="1" id="KW-0472">Membrane</keyword>
<feature type="transmembrane region" description="Helical" evidence="1">
    <location>
        <begin position="6"/>
        <end position="29"/>
    </location>
</feature>
<dbReference type="EMBL" id="BLAU01000001">
    <property type="protein sequence ID" value="GET21275.1"/>
    <property type="molecule type" value="Genomic_DNA"/>
</dbReference>
<evidence type="ECO:0000256" key="1">
    <source>
        <dbReference type="SAM" id="Phobius"/>
    </source>
</evidence>
<sequence>MWNQFIRFFLLFGVSFGVIAGIITYLITYSELVKHFAEKEYPRKLAIRSGLAAFVFFLIIGAILGLFVVKQ</sequence>
<evidence type="ECO:0000313" key="4">
    <source>
        <dbReference type="Proteomes" id="UP000240621"/>
    </source>
</evidence>
<evidence type="ECO:0000313" key="3">
    <source>
        <dbReference type="EMBL" id="PSK81754.1"/>
    </source>
</evidence>
<name>A0A2P8C9X0_9BACT</name>
<dbReference type="Proteomes" id="UP000240621">
    <property type="component" value="Unassembled WGS sequence"/>
</dbReference>
<accession>A0A2P8C9X0</accession>
<dbReference type="Proteomes" id="UP000396862">
    <property type="component" value="Unassembled WGS sequence"/>
</dbReference>
<keyword evidence="1" id="KW-0812">Transmembrane</keyword>
<gene>
    <name evidence="3" type="ORF">CLV93_108155</name>
    <name evidence="2" type="ORF">JCM18694_15210</name>
</gene>
<dbReference type="EMBL" id="PYGC01000008">
    <property type="protein sequence ID" value="PSK81754.1"/>
    <property type="molecule type" value="Genomic_DNA"/>
</dbReference>
<proteinExistence type="predicted"/>
<dbReference type="AlphaFoldDB" id="A0A2P8C9X0"/>
<feature type="transmembrane region" description="Helical" evidence="1">
    <location>
        <begin position="50"/>
        <end position="69"/>
    </location>
</feature>
<keyword evidence="5" id="KW-1185">Reference proteome</keyword>